<evidence type="ECO:0008006" key="3">
    <source>
        <dbReference type="Google" id="ProtNLM"/>
    </source>
</evidence>
<accession>A0A0B5QIK0</accession>
<evidence type="ECO:0000313" key="2">
    <source>
        <dbReference type="Proteomes" id="UP000031866"/>
    </source>
</evidence>
<dbReference type="Proteomes" id="UP000031866">
    <property type="component" value="Chromosome"/>
</dbReference>
<dbReference type="AlphaFoldDB" id="A0A0B5QIK0"/>
<dbReference type="OrthoDB" id="9135873at2"/>
<dbReference type="RefSeq" id="WP_041900685.1">
    <property type="nucleotide sequence ID" value="NZ_CP010086.2"/>
</dbReference>
<organism evidence="1 2">
    <name type="scientific">Clostridium beijerinckii</name>
    <name type="common">Clostridium MP</name>
    <dbReference type="NCBI Taxonomy" id="1520"/>
    <lineage>
        <taxon>Bacteria</taxon>
        <taxon>Bacillati</taxon>
        <taxon>Bacillota</taxon>
        <taxon>Clostridia</taxon>
        <taxon>Eubacteriales</taxon>
        <taxon>Clostridiaceae</taxon>
        <taxon>Clostridium</taxon>
    </lineage>
</organism>
<dbReference type="KEGG" id="cbei:LF65_05678"/>
<protein>
    <recommendedName>
        <fullName evidence="3">MORN repeat variant</fullName>
    </recommendedName>
</protein>
<evidence type="ECO:0000313" key="1">
    <source>
        <dbReference type="EMBL" id="AJH02185.1"/>
    </source>
</evidence>
<dbReference type="EMBL" id="CP010086">
    <property type="protein sequence ID" value="AJH02185.1"/>
    <property type="molecule type" value="Genomic_DNA"/>
</dbReference>
<name>A0A0B5QIK0_CLOBE</name>
<dbReference type="STRING" id="1520.LF65_05678"/>
<gene>
    <name evidence="1" type="ORF">LF65_05678</name>
</gene>
<sequence>MLKKIKTERLSKDELFDRFEYYIDEENPDVEVRKVFYNKKYKTLNNIEKFCNLALKNNKSNFVANETWFKNGKEHRDGDLPSYISYFQDGEIKQKIWRRDGIVYRADDKPAVEFYNGSRGTYEELQKFYAGELKLTNQLHELEWHKDGKLGRNNDLPSVIDYYGTGELKAEQWFENGKRHRDSDLPSMICYHKNNSVEMKIWYRNGQIHRDNDLPARIVYYKNGSIKAEYWLQDDILYRENNKPTYIYYNYRSGTIKEEKYDTGIKLYQLK</sequence>
<proteinExistence type="predicted"/>
<reference evidence="2" key="1">
    <citation type="submission" date="2014-12" db="EMBL/GenBank/DDBJ databases">
        <title>Genome sequence of Clostridium beijerinckii strain 59B.</title>
        <authorList>
            <person name="Little G.T."/>
            <person name="Minton N.P."/>
        </authorList>
    </citation>
    <scope>NUCLEOTIDE SEQUENCE [LARGE SCALE GENOMIC DNA]</scope>
    <source>
        <strain evidence="2">59B</strain>
    </source>
</reference>